<name>A0A4Z1SN64_GIAMU</name>
<feature type="compositionally biased region" description="Polar residues" evidence="1">
    <location>
        <begin position="359"/>
        <end position="371"/>
    </location>
</feature>
<feature type="compositionally biased region" description="Polar residues" evidence="1">
    <location>
        <begin position="206"/>
        <end position="225"/>
    </location>
</feature>
<sequence length="2352" mass="262001">MVPGSISKDERRRKAQELLTRHIIAWDEQKERAAERRQDSGTVLDASVQYREKVRVDAINEARRRQNTNTSWEASLRAVETTQSVPIGNIFSGLQCTVSTDPNAANIHSLIHMPRHEDPTTLLPEDLKEQVIQNRADLALKTTERQRRPLAELPDLQYSRSELRSSLLSMTASFSGNPAETVHETPQPLGSEHDEEDHEGDEAESIYTSRTGRQGALSMSSNPFAQKTQRLPAGVAAQRADKLAAYINEQNTRNAATYVPDIRFDVEQVNTNCIVEPIIFAASVTHPKLRISRLTVVTHHSRDNVGGNVATITVTNIGDSVISLRVIPKTVTELPEPEAPQEENPKSARKRPNSRESTRSIMSIRSSQPMQKIQQNIGGQIGNSVNRILELVNNDPKRTGASVASRATLGANLLSFGITPNSGDSMRKDNIETISGTIAANSGGMDPKRLILKSTTPLELRLLANRFIKENKDVDTNLFVSTPAATWSLNPGASTVISFILPVSETGVATPGIVLREYYLITSPAVDVSFQSLEDMLHADHLVETAPDFATTRINLRCYGIASDFLQAANSIRALMKRGSLMMTNLYSRQMSNELVHELVNLACEASRVSDKLRHEVEVSKVDIKRDITERVLNVHHKRIVATEWLENAEDIKEFLIALVTFCDGLDLSVPQILPEYTDGYFRDEVVTDPENNSIEDRRLYGIYGLADSNATTDPNRAPLPATSRIEGGDLSHKEAILALNTATETSAIPRLSIPMTAKFVIIKAETRFRTALTALRCSVTRFNHEVLPVKQLLFYKNSPFYLRLAATNLVILRAHLMTWKRKVEATESAPFSEQSNNEVSTNFVEHLDKYRRSSLDLVSQYIVVDGFSDHAESLLMLDDLNEIDVWAFKRGIATSPEILALTAPLAPSLFCKFLMDKIGRYCQDAAEKHIIKYFNRGKRDGQPNLELLPTGILCCTTHATWAEAIDKLFILACGTPSTHPIGSVFGLEFRTVSDEVREACALLVKIRHLLTEKVHMGIGGFVPYLWDAILSQLGQYSTITTTRFTQDSPQFKTFIPASTVFDLRAVYYKLCAQIKTVAEEEAARQELERAAKKPAAQKASLVEEEPQTPKTLASFADEFSSYAIYYRDDPNDPLEGMHLGMLLKASDSSETLQSEDREGIVADQNQALHTIVLDVVTLIIRECVCLRTLMTRKYVYQVYHDINPNKIDPHGVGRTFPNPQAHWPTLIAQEPSFDPLYLPGLFLETLFQHYETTVFGRQVQQAQRNQYLPKGKGTARAPDPLDSATMVSNFTKSYLLPFTCNTTLDRMLKPEPTSTPVGSSEAFSCYLSCNTNKYCFVNSTPASAVSPDIPARTRLEEVLRRGLTEGPPTATQDSKKLPPKTPKEEGTLPPAQSLVLPPALAGVFFADTDPRTIPTRLFSKEFFTRNAAFLAGPEQVRTEPPANPKGPPGKYVEDTAALDETLDLLTITSLQPHRPLRLNEVLVDAVIASTQLAAFPRVEAIDNIVHYISRVSYSGTDAIFARQIQVINAARDKLRERALNVCCCLYAQSLGIPLPISLAPADPKVKGKSAGSTPSEALDALSKFRKSLDFYLQRHLTSSTVYLDPNLLLHLGKMHFEEYGYPDRRELVRFFQGLTNYANLSIYDYRNRDLKPFTGFTRQTEDVGLEIEPEPIDIEDNKLTSESDVATPIVPSTEVTRSKGHTGLSLNLDLVRTPTDDVPPYLGLKDRLADSYAEELSEEDRKRFYRSRDYFLRIGERVTSTKRFTQPRVGYVPEFKEPLNIPQIIYDLKVACFRREFDTFIDAIFTPQTENLIEMHAENLRVYEDDLDEYELFYQKILSIEEGTLTLEEAGLEEADIVPSAQLTPPPRPKVTTLDVFQEFGADVVRDSSLVRRYAGFTYSAAYQKASIEYLVEGLIVTALKLLPIAKKAYRSQAPEEYDAQDYEARFDTALWEIFLACGYGPAEVQQIRCRYLLQDAPDDAESPHTQRHMTVSLDECTDECSSASAALLSSAHHSDLETSINRPVSANLTHQASGTMEASNTNSSSTRPGSGGVAAGETCPEVERAEDGLKDDSHQYTPPVIKPQSSTVPTDAFIRLCGLFSIAPRTDFDLATVHERAKNGEVESPTVSLQTFLGDIRTTSMTPFDSVYSYLHVHNEYCTPLGTATKALKFPPYLLLMTPDGPFGSVIADDLVQPSVLKCENVVDITEENALSFALRLGFVPPKPDPKAKPKTPATKNSPQRQVTVPSTAPEAPAEPEPVAEQETPESDEDLEEEEQMEWEEPPEYIAPMDKPVEADVAARRDVWAELFDRFLARAFAWVDACEAVPELLVRTVNYSVRDLANFADPEVFS</sequence>
<feature type="compositionally biased region" description="Basic and acidic residues" evidence="1">
    <location>
        <begin position="1374"/>
        <end position="1387"/>
    </location>
</feature>
<gene>
    <name evidence="2" type="ORF">GMRT_13322</name>
</gene>
<evidence type="ECO:0000313" key="3">
    <source>
        <dbReference type="Proteomes" id="UP000315496"/>
    </source>
</evidence>
<feature type="region of interest" description="Disordered" evidence="1">
    <location>
        <begin position="2034"/>
        <end position="2060"/>
    </location>
</feature>
<protein>
    <submittedName>
        <fullName evidence="2">Uncharacterized protein</fullName>
    </submittedName>
</protein>
<feature type="region of interest" description="Disordered" evidence="1">
    <location>
        <begin position="1363"/>
        <end position="1393"/>
    </location>
</feature>
<keyword evidence="3" id="KW-1185">Reference proteome</keyword>
<feature type="region of interest" description="Disordered" evidence="1">
    <location>
        <begin position="332"/>
        <end position="371"/>
    </location>
</feature>
<organism evidence="2 3">
    <name type="scientific">Giardia muris</name>
    <dbReference type="NCBI Taxonomy" id="5742"/>
    <lineage>
        <taxon>Eukaryota</taxon>
        <taxon>Metamonada</taxon>
        <taxon>Diplomonadida</taxon>
        <taxon>Hexamitidae</taxon>
        <taxon>Giardiinae</taxon>
        <taxon>Giardia</taxon>
    </lineage>
</organism>
<dbReference type="Proteomes" id="UP000315496">
    <property type="component" value="Chromosome 5"/>
</dbReference>
<dbReference type="VEuPathDB" id="GiardiaDB:GMRT_13322"/>
<reference evidence="2 3" key="1">
    <citation type="submission" date="2019-05" db="EMBL/GenBank/DDBJ databases">
        <title>The compact genome of Giardia muris reveals important steps in the evolution of intestinal protozoan parasites.</title>
        <authorList>
            <person name="Xu F."/>
            <person name="Jimenez-Gonzalez A."/>
            <person name="Einarsson E."/>
            <person name="Astvaldsson A."/>
            <person name="Peirasmaki D."/>
            <person name="Eckmann L."/>
            <person name="Andersson J.O."/>
            <person name="Svard S.G."/>
            <person name="Jerlstrom-Hultqvist J."/>
        </authorList>
    </citation>
    <scope>NUCLEOTIDE SEQUENCE [LARGE SCALE GENOMIC DNA]</scope>
    <source>
        <strain evidence="2 3">Roberts-Thomson</strain>
    </source>
</reference>
<proteinExistence type="predicted"/>
<dbReference type="EMBL" id="VDLU01000005">
    <property type="protein sequence ID" value="TNJ26285.1"/>
    <property type="molecule type" value="Genomic_DNA"/>
</dbReference>
<feature type="compositionally biased region" description="Acidic residues" evidence="1">
    <location>
        <begin position="193"/>
        <end position="204"/>
    </location>
</feature>
<feature type="region of interest" description="Disordered" evidence="1">
    <location>
        <begin position="173"/>
        <end position="225"/>
    </location>
</feature>
<evidence type="ECO:0000313" key="2">
    <source>
        <dbReference type="EMBL" id="TNJ26285.1"/>
    </source>
</evidence>
<feature type="compositionally biased region" description="Low complexity" evidence="1">
    <location>
        <begin position="2245"/>
        <end position="2259"/>
    </location>
</feature>
<feature type="region of interest" description="Disordered" evidence="1">
    <location>
        <begin position="2224"/>
        <end position="2283"/>
    </location>
</feature>
<feature type="compositionally biased region" description="Polar residues" evidence="1">
    <location>
        <begin position="2034"/>
        <end position="2050"/>
    </location>
</feature>
<comment type="caution">
    <text evidence="2">The sequence shown here is derived from an EMBL/GenBank/DDBJ whole genome shotgun (WGS) entry which is preliminary data.</text>
</comment>
<accession>A0A4Z1SN64</accession>
<dbReference type="OrthoDB" id="10252864at2759"/>
<evidence type="ECO:0000256" key="1">
    <source>
        <dbReference type="SAM" id="MobiDB-lite"/>
    </source>
</evidence>
<feature type="compositionally biased region" description="Acidic residues" evidence="1">
    <location>
        <begin position="2260"/>
        <end position="2283"/>
    </location>
</feature>